<keyword evidence="4" id="KW-1185">Reference proteome</keyword>
<evidence type="ECO:0000256" key="1">
    <source>
        <dbReference type="ARBA" id="ARBA00023235"/>
    </source>
</evidence>
<feature type="domain" description="4-oxalocrotonate tautomerase-like" evidence="2">
    <location>
        <begin position="4"/>
        <end position="53"/>
    </location>
</feature>
<accession>A0A347WK85</accession>
<dbReference type="OrthoDB" id="5405937at2"/>
<dbReference type="InterPro" id="IPR004370">
    <property type="entry name" value="4-OT-like_dom"/>
</dbReference>
<dbReference type="KEGG" id="abae:CL176_05475"/>
<dbReference type="SUPFAM" id="SSF55331">
    <property type="entry name" value="Tautomerase/MIF"/>
    <property type="match status" value="1"/>
</dbReference>
<dbReference type="AlphaFoldDB" id="A0A347WK85"/>
<organism evidence="3 4">
    <name type="scientific">Suicoccus acidiformans</name>
    <dbReference type="NCBI Taxonomy" id="2036206"/>
    <lineage>
        <taxon>Bacteria</taxon>
        <taxon>Bacillati</taxon>
        <taxon>Bacillota</taxon>
        <taxon>Bacilli</taxon>
        <taxon>Lactobacillales</taxon>
        <taxon>Aerococcaceae</taxon>
        <taxon>Suicoccus</taxon>
    </lineage>
</organism>
<dbReference type="Pfam" id="PF01361">
    <property type="entry name" value="Tautomerase"/>
    <property type="match status" value="1"/>
</dbReference>
<dbReference type="Proteomes" id="UP000263232">
    <property type="component" value="Chromosome"/>
</dbReference>
<reference evidence="3 4" key="1">
    <citation type="submission" date="2017-09" db="EMBL/GenBank/DDBJ databases">
        <title>Complete genome sequence of Oxytococcus suis strain ZY16052.</title>
        <authorList>
            <person name="Li F."/>
        </authorList>
    </citation>
    <scope>NUCLEOTIDE SEQUENCE [LARGE SCALE GENOMIC DNA]</scope>
    <source>
        <strain evidence="3 4">ZY16052</strain>
    </source>
</reference>
<gene>
    <name evidence="3" type="ORF">CL176_05475</name>
</gene>
<evidence type="ECO:0000313" key="4">
    <source>
        <dbReference type="Proteomes" id="UP000263232"/>
    </source>
</evidence>
<dbReference type="GO" id="GO:0016853">
    <property type="term" value="F:isomerase activity"/>
    <property type="evidence" value="ECO:0007669"/>
    <property type="project" value="UniProtKB-KW"/>
</dbReference>
<dbReference type="InterPro" id="IPR014347">
    <property type="entry name" value="Tautomerase/MIF_sf"/>
</dbReference>
<evidence type="ECO:0000259" key="2">
    <source>
        <dbReference type="Pfam" id="PF01361"/>
    </source>
</evidence>
<protein>
    <recommendedName>
        <fullName evidence="2">4-oxalocrotonate tautomerase-like domain-containing protein</fullName>
    </recommendedName>
</protein>
<keyword evidence="1" id="KW-0413">Isomerase</keyword>
<name>A0A347WK85_9LACT</name>
<proteinExistence type="predicted"/>
<dbReference type="EMBL" id="CP023434">
    <property type="protein sequence ID" value="AXY25492.1"/>
    <property type="molecule type" value="Genomic_DNA"/>
</dbReference>
<evidence type="ECO:0000313" key="3">
    <source>
        <dbReference type="EMBL" id="AXY25492.1"/>
    </source>
</evidence>
<sequence>MMMPILNIQLKSGRTPEQKEKLAEAIFELMEEQGFAKRENVKILYSDIEPEDFHEGSTPQK</sequence>
<dbReference type="Gene3D" id="3.30.429.10">
    <property type="entry name" value="Macrophage Migration Inhibitory Factor"/>
    <property type="match status" value="1"/>
</dbReference>